<accession>A0ABT4IJ64</accession>
<feature type="compositionally biased region" description="Acidic residues" evidence="1">
    <location>
        <begin position="1"/>
        <end position="40"/>
    </location>
</feature>
<dbReference type="EMBL" id="JAPTGB010000036">
    <property type="protein sequence ID" value="MCZ0861601.1"/>
    <property type="molecule type" value="Genomic_DNA"/>
</dbReference>
<reference evidence="2" key="1">
    <citation type="submission" date="2022-12" db="EMBL/GenBank/DDBJ databases">
        <title>Isolation and characterisation of novel Methanocorpusculum spp. from native Australian herbivores indicates the genus is ancestrally host-associated.</title>
        <authorList>
            <person name="Volmer J.G."/>
            <person name="Soo R.M."/>
            <person name="Evans P.N."/>
            <person name="Hoedt E.C."/>
            <person name="Astorga Alsina A.L."/>
            <person name="Woodcroft B.J."/>
            <person name="Tyson G.W."/>
            <person name="Hugenholtz P."/>
            <person name="Morrison M."/>
        </authorList>
    </citation>
    <scope>NUCLEOTIDE SEQUENCE</scope>
    <source>
        <strain evidence="2">MG</strain>
    </source>
</reference>
<feature type="compositionally biased region" description="Acidic residues" evidence="1">
    <location>
        <begin position="47"/>
        <end position="58"/>
    </location>
</feature>
<evidence type="ECO:0000313" key="3">
    <source>
        <dbReference type="Proteomes" id="UP001141422"/>
    </source>
</evidence>
<evidence type="ECO:0000256" key="1">
    <source>
        <dbReference type="SAM" id="MobiDB-lite"/>
    </source>
</evidence>
<evidence type="ECO:0000313" key="2">
    <source>
        <dbReference type="EMBL" id="MCZ0861601.1"/>
    </source>
</evidence>
<proteinExistence type="predicted"/>
<feature type="region of interest" description="Disordered" evidence="1">
    <location>
        <begin position="1"/>
        <end position="58"/>
    </location>
</feature>
<organism evidence="2 3">
    <name type="scientific">Methanocorpusculum petauri</name>
    <dbReference type="NCBI Taxonomy" id="3002863"/>
    <lineage>
        <taxon>Archaea</taxon>
        <taxon>Methanobacteriati</taxon>
        <taxon>Methanobacteriota</taxon>
        <taxon>Stenosarchaea group</taxon>
        <taxon>Methanomicrobia</taxon>
        <taxon>Methanomicrobiales</taxon>
        <taxon>Methanocorpusculaceae</taxon>
        <taxon>Methanocorpusculum</taxon>
    </lineage>
</organism>
<sequence>MSYEDFPFEDVSEDLEISDDSFGDLEDEFDDSGCDDDSDFGDGVSVDLDDEDFEDAEV</sequence>
<dbReference type="Proteomes" id="UP001141422">
    <property type="component" value="Unassembled WGS sequence"/>
</dbReference>
<comment type="caution">
    <text evidence="2">The sequence shown here is derived from an EMBL/GenBank/DDBJ whole genome shotgun (WGS) entry which is preliminary data.</text>
</comment>
<name>A0ABT4IJ64_9EURY</name>
<protein>
    <submittedName>
        <fullName evidence="2">Uncharacterized protein</fullName>
    </submittedName>
</protein>
<dbReference type="RefSeq" id="WP_268925794.1">
    <property type="nucleotide sequence ID" value="NZ_JAPTGB010000036.1"/>
</dbReference>
<gene>
    <name evidence="2" type="ORF">O0S10_10315</name>
</gene>
<keyword evidence="3" id="KW-1185">Reference proteome</keyword>